<dbReference type="PANTHER" id="PTHR46300:SF7">
    <property type="entry name" value="P450, PUTATIVE (EUROFUNG)-RELATED"/>
    <property type="match status" value="1"/>
</dbReference>
<feature type="binding site" description="axial binding residue" evidence="9">
    <location>
        <position position="339"/>
    </location>
    <ligand>
        <name>heme</name>
        <dbReference type="ChEBI" id="CHEBI:30413"/>
    </ligand>
    <ligandPart>
        <name>Fe</name>
        <dbReference type="ChEBI" id="CHEBI:18248"/>
    </ligandPart>
</feature>
<evidence type="ECO:0000313" key="12">
    <source>
        <dbReference type="Proteomes" id="UP000059188"/>
    </source>
</evidence>
<comment type="pathway">
    <text evidence="2">Secondary metabolite biosynthesis.</text>
</comment>
<accession>A0A0B7G4J9</accession>
<proteinExistence type="inferred from homology"/>
<comment type="cofactor">
    <cofactor evidence="1 9">
        <name>heme</name>
        <dbReference type="ChEBI" id="CHEBI:30413"/>
    </cofactor>
</comment>
<name>A0A0B7G4J9_THACB</name>
<evidence type="ECO:0000256" key="5">
    <source>
        <dbReference type="ARBA" id="ARBA00022723"/>
    </source>
</evidence>
<dbReference type="PRINTS" id="PR00463">
    <property type="entry name" value="EP450I"/>
</dbReference>
<evidence type="ECO:0000256" key="2">
    <source>
        <dbReference type="ARBA" id="ARBA00005179"/>
    </source>
</evidence>
<keyword evidence="8 10" id="KW-0503">Monooxygenase</keyword>
<evidence type="ECO:0000256" key="9">
    <source>
        <dbReference type="PIRSR" id="PIRSR602401-1"/>
    </source>
</evidence>
<dbReference type="GO" id="GO:0004497">
    <property type="term" value="F:monooxygenase activity"/>
    <property type="evidence" value="ECO:0007669"/>
    <property type="project" value="UniProtKB-KW"/>
</dbReference>
<dbReference type="GO" id="GO:0005506">
    <property type="term" value="F:iron ion binding"/>
    <property type="evidence" value="ECO:0007669"/>
    <property type="project" value="InterPro"/>
</dbReference>
<gene>
    <name evidence="11" type="ORF">RSOLAG1IB_10756</name>
</gene>
<reference evidence="11 12" key="1">
    <citation type="submission" date="2014-11" db="EMBL/GenBank/DDBJ databases">
        <authorList>
            <person name="Wibberg Daniel"/>
        </authorList>
    </citation>
    <scope>NUCLEOTIDE SEQUENCE [LARGE SCALE GENOMIC DNA]</scope>
    <source>
        <strain evidence="11">Rhizoctonia solani AG1-IB 7/3/14</strain>
    </source>
</reference>
<evidence type="ECO:0000256" key="3">
    <source>
        <dbReference type="ARBA" id="ARBA00010617"/>
    </source>
</evidence>
<dbReference type="InterPro" id="IPR002401">
    <property type="entry name" value="Cyt_P450_E_grp-I"/>
</dbReference>
<dbReference type="Proteomes" id="UP000059188">
    <property type="component" value="Unassembled WGS sequence"/>
</dbReference>
<dbReference type="OrthoDB" id="2789670at2759"/>
<keyword evidence="4 9" id="KW-0349">Heme</keyword>
<dbReference type="STRING" id="1108050.A0A0B7G4J9"/>
<keyword evidence="7 9" id="KW-0408">Iron</keyword>
<evidence type="ECO:0000256" key="8">
    <source>
        <dbReference type="ARBA" id="ARBA00023033"/>
    </source>
</evidence>
<dbReference type="Pfam" id="PF00067">
    <property type="entry name" value="p450"/>
    <property type="match status" value="1"/>
</dbReference>
<evidence type="ECO:0000256" key="1">
    <source>
        <dbReference type="ARBA" id="ARBA00001971"/>
    </source>
</evidence>
<evidence type="ECO:0000256" key="4">
    <source>
        <dbReference type="ARBA" id="ARBA00022617"/>
    </source>
</evidence>
<dbReference type="AlphaFoldDB" id="A0A0B7G4J9"/>
<evidence type="ECO:0000256" key="6">
    <source>
        <dbReference type="ARBA" id="ARBA00023002"/>
    </source>
</evidence>
<dbReference type="InterPro" id="IPR036396">
    <property type="entry name" value="Cyt_P450_sf"/>
</dbReference>
<evidence type="ECO:0000313" key="11">
    <source>
        <dbReference type="EMBL" id="CEL63433.1"/>
    </source>
</evidence>
<evidence type="ECO:0000256" key="7">
    <source>
        <dbReference type="ARBA" id="ARBA00023004"/>
    </source>
</evidence>
<dbReference type="InterPro" id="IPR050364">
    <property type="entry name" value="Cytochrome_P450_fung"/>
</dbReference>
<dbReference type="InterPro" id="IPR001128">
    <property type="entry name" value="Cyt_P450"/>
</dbReference>
<comment type="similarity">
    <text evidence="3 10">Belongs to the cytochrome P450 family.</text>
</comment>
<dbReference type="PRINTS" id="PR00385">
    <property type="entry name" value="P450"/>
</dbReference>
<keyword evidence="6 10" id="KW-0560">Oxidoreductase</keyword>
<evidence type="ECO:0000256" key="10">
    <source>
        <dbReference type="RuleBase" id="RU000461"/>
    </source>
</evidence>
<dbReference type="CDD" id="cd11065">
    <property type="entry name" value="CYP64-like"/>
    <property type="match status" value="1"/>
</dbReference>
<dbReference type="Gene3D" id="1.10.630.10">
    <property type="entry name" value="Cytochrome P450"/>
    <property type="match status" value="1"/>
</dbReference>
<dbReference type="GO" id="GO:0020037">
    <property type="term" value="F:heme binding"/>
    <property type="evidence" value="ECO:0007669"/>
    <property type="project" value="InterPro"/>
</dbReference>
<dbReference type="SUPFAM" id="SSF48264">
    <property type="entry name" value="Cytochrome P450"/>
    <property type="match status" value="1"/>
</dbReference>
<dbReference type="GO" id="GO:0016705">
    <property type="term" value="F:oxidoreductase activity, acting on paired donors, with incorporation or reduction of molecular oxygen"/>
    <property type="evidence" value="ECO:0007669"/>
    <property type="project" value="InterPro"/>
</dbReference>
<dbReference type="EMBL" id="LN679181">
    <property type="protein sequence ID" value="CEL63433.1"/>
    <property type="molecule type" value="Genomic_DNA"/>
</dbReference>
<dbReference type="InterPro" id="IPR017972">
    <property type="entry name" value="Cyt_P450_CS"/>
</dbReference>
<organism evidence="11 12">
    <name type="scientific">Thanatephorus cucumeris (strain AG1-IB / isolate 7/3/14)</name>
    <name type="common">Lettuce bottom rot fungus</name>
    <name type="synonym">Rhizoctonia solani</name>
    <dbReference type="NCBI Taxonomy" id="1108050"/>
    <lineage>
        <taxon>Eukaryota</taxon>
        <taxon>Fungi</taxon>
        <taxon>Dikarya</taxon>
        <taxon>Basidiomycota</taxon>
        <taxon>Agaricomycotina</taxon>
        <taxon>Agaricomycetes</taxon>
        <taxon>Cantharellales</taxon>
        <taxon>Ceratobasidiaceae</taxon>
        <taxon>Rhizoctonia</taxon>
        <taxon>Rhizoctonia solani AG-1</taxon>
    </lineage>
</organism>
<dbReference type="PANTHER" id="PTHR46300">
    <property type="entry name" value="P450, PUTATIVE (EUROFUNG)-RELATED-RELATED"/>
    <property type="match status" value="1"/>
</dbReference>
<keyword evidence="5 9" id="KW-0479">Metal-binding</keyword>
<sequence>MIEDPSLMDWNNNPVLLGYGDLWRHYRRIENNWLNARAVTQFHHLQQQQVRIVLYQLALLQGDPRPFEKLKRILFHNAAGSMLKLSYGYPIQGDNDPVFQDIQQISEHSVRAGMFTNFMVNIFPSLSYVPDWFPGTGWKRTAREWKALKERAQSVPYEWTKAQLAAGTAEPSILSALLQNHKLVSHLSEAEKEKRLKEIALVIVAAGTDTTSTALVAFIAAMVSNPHIQETAQKELDEVLGPATLPTMADRERLPYIQNLVYEVLRWQPVNPTGIAHACWQDDDYKGYTIKKGTIVVGNLWAITRDENIYKDPEVFDPNRFQDPDVPYPPAFGWGRRKCPGIHFAEASLFITIASLLATFTFSKKIGSDGQEVMPKIEGKSNAIILELKPFDFELKLRSPRHQQLISECSSNA</sequence>
<keyword evidence="12" id="KW-1185">Reference proteome</keyword>
<dbReference type="PROSITE" id="PS00086">
    <property type="entry name" value="CYTOCHROME_P450"/>
    <property type="match status" value="1"/>
</dbReference>
<protein>
    <submittedName>
        <fullName evidence="11">O-methylsterigmatocystin oxidoreductase</fullName>
    </submittedName>
</protein>